<comment type="caution">
    <text evidence="1">The sequence shown here is derived from an EMBL/GenBank/DDBJ whole genome shotgun (WGS) entry which is preliminary data.</text>
</comment>
<protein>
    <submittedName>
        <fullName evidence="1">Uncharacterized protein</fullName>
    </submittedName>
</protein>
<dbReference type="OrthoDB" id="406492at2759"/>
<dbReference type="AlphaFoldDB" id="A0A1Q9CRV2"/>
<dbReference type="Proteomes" id="UP000186817">
    <property type="component" value="Unassembled WGS sequence"/>
</dbReference>
<proteinExistence type="predicted"/>
<keyword evidence="2" id="KW-1185">Reference proteome</keyword>
<reference evidence="1 2" key="1">
    <citation type="submission" date="2016-02" db="EMBL/GenBank/DDBJ databases">
        <title>Genome analysis of coral dinoflagellate symbionts highlights evolutionary adaptations to a symbiotic lifestyle.</title>
        <authorList>
            <person name="Aranda M."/>
            <person name="Li Y."/>
            <person name="Liew Y.J."/>
            <person name="Baumgarten S."/>
            <person name="Simakov O."/>
            <person name="Wilson M."/>
            <person name="Piel J."/>
            <person name="Ashoor H."/>
            <person name="Bougouffa S."/>
            <person name="Bajic V.B."/>
            <person name="Ryu T."/>
            <person name="Ravasi T."/>
            <person name="Bayer T."/>
            <person name="Micklem G."/>
            <person name="Kim H."/>
            <person name="Bhak J."/>
            <person name="Lajeunesse T.C."/>
            <person name="Voolstra C.R."/>
        </authorList>
    </citation>
    <scope>NUCLEOTIDE SEQUENCE [LARGE SCALE GENOMIC DNA]</scope>
    <source>
        <strain evidence="1 2">CCMP2467</strain>
    </source>
</reference>
<gene>
    <name evidence="1" type="ORF">AK812_SmicGene33367</name>
</gene>
<evidence type="ECO:0000313" key="1">
    <source>
        <dbReference type="EMBL" id="OLP85656.1"/>
    </source>
</evidence>
<sequence>MGAAQCRVCCEDETDSGQMVTVETMTSVADAIRLQQEEKAHPLKQGLFGGTLQGRWRRMQDKCLLGRIQDNKMIWQPLYQHPPTLLKALGEDRICMDLEGVRHEGMVVYSASSSKLLINWSDGEVWTKEL</sequence>
<accession>A0A1Q9CRV2</accession>
<dbReference type="OMA" id="EDRICMD"/>
<name>A0A1Q9CRV2_SYMMI</name>
<dbReference type="EMBL" id="LSRX01000964">
    <property type="protein sequence ID" value="OLP85656.1"/>
    <property type="molecule type" value="Genomic_DNA"/>
</dbReference>
<organism evidence="1 2">
    <name type="scientific">Symbiodinium microadriaticum</name>
    <name type="common">Dinoflagellate</name>
    <name type="synonym">Zooxanthella microadriatica</name>
    <dbReference type="NCBI Taxonomy" id="2951"/>
    <lineage>
        <taxon>Eukaryota</taxon>
        <taxon>Sar</taxon>
        <taxon>Alveolata</taxon>
        <taxon>Dinophyceae</taxon>
        <taxon>Suessiales</taxon>
        <taxon>Symbiodiniaceae</taxon>
        <taxon>Symbiodinium</taxon>
    </lineage>
</organism>
<evidence type="ECO:0000313" key="2">
    <source>
        <dbReference type="Proteomes" id="UP000186817"/>
    </source>
</evidence>